<organism evidence="10">
    <name type="scientific">Alsobacter sp. KACC 23698</name>
    <dbReference type="NCBI Taxonomy" id="3149229"/>
    <lineage>
        <taxon>Bacteria</taxon>
        <taxon>Pseudomonadati</taxon>
        <taxon>Pseudomonadota</taxon>
        <taxon>Alphaproteobacteria</taxon>
        <taxon>Hyphomicrobiales</taxon>
        <taxon>Alsobacteraceae</taxon>
        <taxon>Alsobacter</taxon>
    </lineage>
</organism>
<feature type="transmembrane region" description="Helical" evidence="8">
    <location>
        <begin position="110"/>
        <end position="133"/>
    </location>
</feature>
<evidence type="ECO:0000256" key="4">
    <source>
        <dbReference type="ARBA" id="ARBA00022475"/>
    </source>
</evidence>
<keyword evidence="7 8" id="KW-0472">Membrane</keyword>
<feature type="domain" description="Major facilitator superfamily (MFS) profile" evidence="9">
    <location>
        <begin position="17"/>
        <end position="405"/>
    </location>
</feature>
<dbReference type="GO" id="GO:0005886">
    <property type="term" value="C:plasma membrane"/>
    <property type="evidence" value="ECO:0007669"/>
    <property type="project" value="UniProtKB-SubCell"/>
</dbReference>
<keyword evidence="3 8" id="KW-0813">Transport</keyword>
<accession>A0AAU7J9E7</accession>
<evidence type="ECO:0000256" key="7">
    <source>
        <dbReference type="ARBA" id="ARBA00023136"/>
    </source>
</evidence>
<evidence type="ECO:0000256" key="8">
    <source>
        <dbReference type="RuleBase" id="RU365088"/>
    </source>
</evidence>
<evidence type="ECO:0000256" key="2">
    <source>
        <dbReference type="ARBA" id="ARBA00006236"/>
    </source>
</evidence>
<dbReference type="PANTHER" id="PTHR43124:SF3">
    <property type="entry name" value="CHLORAMPHENICOL EFFLUX PUMP RV0191"/>
    <property type="match status" value="1"/>
</dbReference>
<dbReference type="AlphaFoldDB" id="A0AAU7J9E7"/>
<evidence type="ECO:0000256" key="5">
    <source>
        <dbReference type="ARBA" id="ARBA00022692"/>
    </source>
</evidence>
<feature type="transmembrane region" description="Helical" evidence="8">
    <location>
        <begin position="378"/>
        <end position="400"/>
    </location>
</feature>
<dbReference type="InterPro" id="IPR050189">
    <property type="entry name" value="MFS_Efflux_Transporters"/>
</dbReference>
<keyword evidence="6 8" id="KW-1133">Transmembrane helix</keyword>
<name>A0AAU7J9E7_9HYPH</name>
<feature type="transmembrane region" description="Helical" evidence="8">
    <location>
        <begin position="345"/>
        <end position="372"/>
    </location>
</feature>
<keyword evidence="4" id="KW-1003">Cell membrane</keyword>
<dbReference type="PANTHER" id="PTHR43124">
    <property type="entry name" value="PURINE EFFLUX PUMP PBUE"/>
    <property type="match status" value="1"/>
</dbReference>
<dbReference type="InterPro" id="IPR004812">
    <property type="entry name" value="Efflux_drug-R_Bcr/CmlA"/>
</dbReference>
<feature type="transmembrane region" description="Helical" evidence="8">
    <location>
        <begin position="290"/>
        <end position="310"/>
    </location>
</feature>
<evidence type="ECO:0000256" key="1">
    <source>
        <dbReference type="ARBA" id="ARBA00004651"/>
    </source>
</evidence>
<feature type="transmembrane region" description="Helical" evidence="8">
    <location>
        <begin position="255"/>
        <end position="278"/>
    </location>
</feature>
<dbReference type="InterPro" id="IPR036259">
    <property type="entry name" value="MFS_trans_sf"/>
</dbReference>
<dbReference type="GO" id="GO:0042910">
    <property type="term" value="F:xenobiotic transmembrane transporter activity"/>
    <property type="evidence" value="ECO:0007669"/>
    <property type="project" value="InterPro"/>
</dbReference>
<dbReference type="EMBL" id="CP157484">
    <property type="protein sequence ID" value="XBO36903.1"/>
    <property type="molecule type" value="Genomic_DNA"/>
</dbReference>
<keyword evidence="8" id="KW-0997">Cell inner membrane</keyword>
<feature type="transmembrane region" description="Helical" evidence="8">
    <location>
        <begin position="86"/>
        <end position="104"/>
    </location>
</feature>
<dbReference type="NCBIfam" id="TIGR00710">
    <property type="entry name" value="efflux_Bcr_CflA"/>
    <property type="match status" value="1"/>
</dbReference>
<feature type="transmembrane region" description="Helical" evidence="8">
    <location>
        <begin position="20"/>
        <end position="39"/>
    </location>
</feature>
<evidence type="ECO:0000259" key="9">
    <source>
        <dbReference type="PROSITE" id="PS50850"/>
    </source>
</evidence>
<comment type="similarity">
    <text evidence="2 8">Belongs to the major facilitator superfamily. Bcr/CmlA family.</text>
</comment>
<dbReference type="Gene3D" id="1.20.1720.10">
    <property type="entry name" value="Multidrug resistance protein D"/>
    <property type="match status" value="1"/>
</dbReference>
<feature type="transmembrane region" description="Helical" evidence="8">
    <location>
        <begin position="316"/>
        <end position="333"/>
    </location>
</feature>
<comment type="subcellular location">
    <subcellularLocation>
        <location evidence="8">Cell inner membrane</location>
        <topology evidence="8">Multi-pass membrane protein</topology>
    </subcellularLocation>
    <subcellularLocation>
        <location evidence="1">Cell membrane</location>
        <topology evidence="1">Multi-pass membrane protein</topology>
    </subcellularLocation>
</comment>
<dbReference type="Pfam" id="PF07690">
    <property type="entry name" value="MFS_1"/>
    <property type="match status" value="1"/>
</dbReference>
<feature type="transmembrane region" description="Helical" evidence="8">
    <location>
        <begin position="176"/>
        <end position="195"/>
    </location>
</feature>
<feature type="transmembrane region" description="Helical" evidence="8">
    <location>
        <begin position="225"/>
        <end position="243"/>
    </location>
</feature>
<dbReference type="RefSeq" id="WP_406853721.1">
    <property type="nucleotide sequence ID" value="NZ_CP157484.1"/>
</dbReference>
<feature type="transmembrane region" description="Helical" evidence="8">
    <location>
        <begin position="145"/>
        <end position="170"/>
    </location>
</feature>
<evidence type="ECO:0000313" key="10">
    <source>
        <dbReference type="EMBL" id="XBO36903.1"/>
    </source>
</evidence>
<dbReference type="SUPFAM" id="SSF103473">
    <property type="entry name" value="MFS general substrate transporter"/>
    <property type="match status" value="1"/>
</dbReference>
<evidence type="ECO:0000256" key="3">
    <source>
        <dbReference type="ARBA" id="ARBA00022448"/>
    </source>
</evidence>
<dbReference type="CDD" id="cd17320">
    <property type="entry name" value="MFS_MdfA_MDR_like"/>
    <property type="match status" value="1"/>
</dbReference>
<gene>
    <name evidence="10" type="ORF">ABEG18_14260</name>
</gene>
<keyword evidence="5 8" id="KW-0812">Transmembrane</keyword>
<protein>
    <recommendedName>
        <fullName evidence="8">Bcr/CflA family efflux transporter</fullName>
    </recommendedName>
</protein>
<dbReference type="GO" id="GO:1990961">
    <property type="term" value="P:xenobiotic detoxification by transmembrane export across the plasma membrane"/>
    <property type="evidence" value="ECO:0007669"/>
    <property type="project" value="InterPro"/>
</dbReference>
<reference evidence="10" key="1">
    <citation type="submission" date="2024-05" db="EMBL/GenBank/DDBJ databases">
        <authorList>
            <person name="Kim S."/>
            <person name="Heo J."/>
            <person name="Choi H."/>
            <person name="Choi Y."/>
            <person name="Kwon S.-W."/>
            <person name="Kim Y."/>
        </authorList>
    </citation>
    <scope>NUCLEOTIDE SEQUENCE</scope>
    <source>
        <strain evidence="10">KACC 23698</strain>
    </source>
</reference>
<feature type="transmembrane region" description="Helical" evidence="8">
    <location>
        <begin position="59"/>
        <end position="79"/>
    </location>
</feature>
<dbReference type="InterPro" id="IPR011701">
    <property type="entry name" value="MFS"/>
</dbReference>
<sequence>MKPHPGPSGVPHPGMGFRQFVALTAAMMATNALAVDAMLPALPAMGDTLGIQNPNDRQWIVTIYLLGFGAAQLIYGTLADRYGRKPVLMTGFVIYVLGSLLAVFTSSFEVILLARVIQGIGAAATRVLAVSIVRDCYSGRTMARVMSLAFIVFLGVPIIAPSLGQAIMWFTPWQGIFGLLAAFGMAVALWSAIRLPETLHPEDRKPISFAAVTGSFRIILGNRIAMGYILAMTFVLGGLFGFINSAQQVFAEAFHAAHLFTTVFALVAVFIALASLLNSRIVGAVGTRRVSHAALLAYIGFTSLHAAVALAGHESLWTFAALQSCTMFAFGLIGPNFGAMAMEPLGHVAGTASSVQGFITTIGGALIGFFIGQRFNGTVAPLTLGFSGCGVLALVCVLYAEKGRLFRPSMGRS</sequence>
<proteinExistence type="inferred from homology"/>
<dbReference type="PROSITE" id="PS50850">
    <property type="entry name" value="MFS"/>
    <property type="match status" value="1"/>
</dbReference>
<evidence type="ECO:0000256" key="6">
    <source>
        <dbReference type="ARBA" id="ARBA00022989"/>
    </source>
</evidence>
<dbReference type="InterPro" id="IPR020846">
    <property type="entry name" value="MFS_dom"/>
</dbReference>